<gene>
    <name evidence="1" type="ORF">EVAR_69780_1</name>
</gene>
<dbReference type="Proteomes" id="UP000299102">
    <property type="component" value="Unassembled WGS sequence"/>
</dbReference>
<evidence type="ECO:0000313" key="1">
    <source>
        <dbReference type="EMBL" id="GBP94666.1"/>
    </source>
</evidence>
<protein>
    <submittedName>
        <fullName evidence="1">Uncharacterized protein</fullName>
    </submittedName>
</protein>
<dbReference type="AlphaFoldDB" id="A0A4C2A1T7"/>
<organism evidence="1 2">
    <name type="scientific">Eumeta variegata</name>
    <name type="common">Bagworm moth</name>
    <name type="synonym">Eumeta japonica</name>
    <dbReference type="NCBI Taxonomy" id="151549"/>
    <lineage>
        <taxon>Eukaryota</taxon>
        <taxon>Metazoa</taxon>
        <taxon>Ecdysozoa</taxon>
        <taxon>Arthropoda</taxon>
        <taxon>Hexapoda</taxon>
        <taxon>Insecta</taxon>
        <taxon>Pterygota</taxon>
        <taxon>Neoptera</taxon>
        <taxon>Endopterygota</taxon>
        <taxon>Lepidoptera</taxon>
        <taxon>Glossata</taxon>
        <taxon>Ditrysia</taxon>
        <taxon>Tineoidea</taxon>
        <taxon>Psychidae</taxon>
        <taxon>Oiketicinae</taxon>
        <taxon>Eumeta</taxon>
    </lineage>
</organism>
<comment type="caution">
    <text evidence="1">The sequence shown here is derived from an EMBL/GenBank/DDBJ whole genome shotgun (WGS) entry which is preliminary data.</text>
</comment>
<reference evidence="1 2" key="1">
    <citation type="journal article" date="2019" name="Commun. Biol.">
        <title>The bagworm genome reveals a unique fibroin gene that provides high tensile strength.</title>
        <authorList>
            <person name="Kono N."/>
            <person name="Nakamura H."/>
            <person name="Ohtoshi R."/>
            <person name="Tomita M."/>
            <person name="Numata K."/>
            <person name="Arakawa K."/>
        </authorList>
    </citation>
    <scope>NUCLEOTIDE SEQUENCE [LARGE SCALE GENOMIC DNA]</scope>
</reference>
<proteinExistence type="predicted"/>
<sequence length="182" mass="19734">MITINSVQSITYKVVSVQAQLKPQNLGTGNAETSATAGVRDDFVEIPELILARIRLTRSKSNSMHCMRTGEVANSDCISVNDDDQIYVNRYAGGNALPKVTFTLVYEFRSGYETGNTERGKNKAVPLSCLRIDVLGRGGEYVLGRPIQREQQTLSVSGTVRCECAGGAGPGRARQADTVVYL</sequence>
<name>A0A4C2A1T7_EUMVA</name>
<evidence type="ECO:0000313" key="2">
    <source>
        <dbReference type="Proteomes" id="UP000299102"/>
    </source>
</evidence>
<dbReference type="EMBL" id="BGZK01002532">
    <property type="protein sequence ID" value="GBP94666.1"/>
    <property type="molecule type" value="Genomic_DNA"/>
</dbReference>
<accession>A0A4C2A1T7</accession>
<keyword evidence="2" id="KW-1185">Reference proteome</keyword>